<dbReference type="EMBL" id="JAJNAY010000001">
    <property type="protein sequence ID" value="MCD1116400.1"/>
    <property type="molecule type" value="Genomic_DNA"/>
</dbReference>
<keyword evidence="2" id="KW-1185">Reference proteome</keyword>
<comment type="caution">
    <text evidence="1">The sequence shown here is derived from an EMBL/GenBank/DDBJ whole genome shotgun (WGS) entry which is preliminary data.</text>
</comment>
<protein>
    <submittedName>
        <fullName evidence="1">Uncharacterized protein</fullName>
    </submittedName>
</protein>
<dbReference type="Proteomes" id="UP001108025">
    <property type="component" value="Unassembled WGS sequence"/>
</dbReference>
<sequence length="74" mass="8645">MLTFLRTDSIAALLERSSSILLAEPSRSQQNKKREWKKDKQDVHQIEYASDGSKNDLTDVEKQLLLKELQKIMR</sequence>
<evidence type="ECO:0000313" key="1">
    <source>
        <dbReference type="EMBL" id="MCD1116400.1"/>
    </source>
</evidence>
<organism evidence="1 2">
    <name type="scientific">Chryseobacterium turcicum</name>
    <dbReference type="NCBI Taxonomy" id="2898076"/>
    <lineage>
        <taxon>Bacteria</taxon>
        <taxon>Pseudomonadati</taxon>
        <taxon>Bacteroidota</taxon>
        <taxon>Flavobacteriia</taxon>
        <taxon>Flavobacteriales</taxon>
        <taxon>Weeksellaceae</taxon>
        <taxon>Chryseobacterium group</taxon>
        <taxon>Chryseobacterium</taxon>
    </lineage>
</organism>
<reference evidence="1" key="1">
    <citation type="submission" date="2021-11" db="EMBL/GenBank/DDBJ databases">
        <title>Description of novel Chryseobacterium species.</title>
        <authorList>
            <person name="Saticioglu I.B."/>
            <person name="Ay H."/>
            <person name="Altun S."/>
            <person name="Duman M."/>
        </authorList>
    </citation>
    <scope>NUCLEOTIDE SEQUENCE</scope>
    <source>
        <strain evidence="1">C-17</strain>
    </source>
</reference>
<gene>
    <name evidence="1" type="ORF">LO744_05970</name>
</gene>
<proteinExistence type="predicted"/>
<accession>A0A9Q3YYF5</accession>
<name>A0A9Q3YYF5_9FLAO</name>
<dbReference type="AlphaFoldDB" id="A0A9Q3YYF5"/>
<evidence type="ECO:0000313" key="2">
    <source>
        <dbReference type="Proteomes" id="UP001108025"/>
    </source>
</evidence>
<dbReference type="RefSeq" id="WP_230667807.1">
    <property type="nucleotide sequence ID" value="NZ_JAJNAY010000001.1"/>
</dbReference>